<keyword evidence="9" id="KW-1185">Reference proteome</keyword>
<dbReference type="PRINTS" id="PR01609">
    <property type="entry name" value="CD36FAMILY"/>
</dbReference>
<evidence type="ECO:0000256" key="2">
    <source>
        <dbReference type="ARBA" id="ARBA00010532"/>
    </source>
</evidence>
<proteinExistence type="inferred from homology"/>
<dbReference type="GO" id="GO:0005044">
    <property type="term" value="F:scavenger receptor activity"/>
    <property type="evidence" value="ECO:0007669"/>
    <property type="project" value="TreeGrafter"/>
</dbReference>
<comment type="subcellular location">
    <subcellularLocation>
        <location evidence="1">Membrane</location>
    </subcellularLocation>
</comment>
<organism evidence="8 9">
    <name type="scientific">Cercopithifilaria johnstoni</name>
    <dbReference type="NCBI Taxonomy" id="2874296"/>
    <lineage>
        <taxon>Eukaryota</taxon>
        <taxon>Metazoa</taxon>
        <taxon>Ecdysozoa</taxon>
        <taxon>Nematoda</taxon>
        <taxon>Chromadorea</taxon>
        <taxon>Rhabditida</taxon>
        <taxon>Spirurina</taxon>
        <taxon>Spiruromorpha</taxon>
        <taxon>Filarioidea</taxon>
        <taxon>Onchocercidae</taxon>
        <taxon>Cercopithifilaria</taxon>
    </lineage>
</organism>
<dbReference type="EMBL" id="CAKAEH010001520">
    <property type="protein sequence ID" value="CAG9537132.1"/>
    <property type="molecule type" value="Genomic_DNA"/>
</dbReference>
<evidence type="ECO:0000256" key="4">
    <source>
        <dbReference type="ARBA" id="ARBA00022989"/>
    </source>
</evidence>
<evidence type="ECO:0000256" key="3">
    <source>
        <dbReference type="ARBA" id="ARBA00022692"/>
    </source>
</evidence>
<dbReference type="OrthoDB" id="18585at2759"/>
<reference evidence="8" key="1">
    <citation type="submission" date="2021-09" db="EMBL/GenBank/DDBJ databases">
        <authorList>
            <consortium name="Pathogen Informatics"/>
        </authorList>
    </citation>
    <scope>NUCLEOTIDE SEQUENCE</scope>
</reference>
<gene>
    <name evidence="8" type="ORF">CJOHNSTONI_LOCUS6985</name>
</gene>
<dbReference type="InterPro" id="IPR002159">
    <property type="entry name" value="CD36_fam"/>
</dbReference>
<protein>
    <submittedName>
        <fullName evidence="8">Uncharacterized protein</fullName>
    </submittedName>
</protein>
<keyword evidence="6" id="KW-0325">Glycoprotein</keyword>
<name>A0A8J2PV79_9BILA</name>
<keyword evidence="4 7" id="KW-1133">Transmembrane helix</keyword>
<evidence type="ECO:0000313" key="8">
    <source>
        <dbReference type="EMBL" id="CAG9537132.1"/>
    </source>
</evidence>
<comment type="caution">
    <text evidence="8">The sequence shown here is derived from an EMBL/GenBank/DDBJ whole genome shotgun (WGS) entry which is preliminary data.</text>
</comment>
<evidence type="ECO:0000256" key="1">
    <source>
        <dbReference type="ARBA" id="ARBA00004370"/>
    </source>
</evidence>
<keyword evidence="5 7" id="KW-0472">Membrane</keyword>
<evidence type="ECO:0000256" key="5">
    <source>
        <dbReference type="ARBA" id="ARBA00023136"/>
    </source>
</evidence>
<dbReference type="GO" id="GO:0016020">
    <property type="term" value="C:membrane"/>
    <property type="evidence" value="ECO:0007669"/>
    <property type="project" value="UniProtKB-SubCell"/>
</dbReference>
<dbReference type="PANTHER" id="PTHR11923:SF51">
    <property type="entry name" value="LYSOSOME MEMBRANE PROTEIN 2"/>
    <property type="match status" value="1"/>
</dbReference>
<feature type="transmembrane region" description="Helical" evidence="7">
    <location>
        <begin position="7"/>
        <end position="32"/>
    </location>
</feature>
<accession>A0A8J2PV79</accession>
<keyword evidence="3 7" id="KW-0812">Transmembrane</keyword>
<sequence length="423" mass="47904">MNIRVCTIGALAVGAVFVIIGIISLTVVPLTINKEVIKNEHLGFDENHTYNTMTQRWIEQKYSMKLKVWTVSVANPGDVIQHGSYPALVEKGPYVFTEYRKRVKVDFMQNNTRVLFRNQRYYIYNENESCANCSLNDLVTIPNIMFQYIINIAAKSSAMVRELIIAILYRFKDETPFIRVTVNQMLFEGYNDPLIEEICSKSLISSLCILAGIPARIKFLENGTDSGEYLIDTGLENINRIGRVYAWNGRNETPWWGTAQARKINGTDGEIFSPFLSSSNDLPIFLGELGRSIYLRYDKSVMHGQIPSYRFVIPSAVYDPFLPENKGFCNEETPRYFSSDIQPQGCLPAGMFDIGRTKFKSSHVYLSGAHFYQSLPQVYQNFTGFKHPDSSDASYIDIEPYTGVIVSAFAASQINIGMINSNL</sequence>
<dbReference type="AlphaFoldDB" id="A0A8J2PV79"/>
<dbReference type="PANTHER" id="PTHR11923">
    <property type="entry name" value="SCAVENGER RECEPTOR CLASS B TYPE-1 SR-B1"/>
    <property type="match status" value="1"/>
</dbReference>
<evidence type="ECO:0000313" key="9">
    <source>
        <dbReference type="Proteomes" id="UP000746747"/>
    </source>
</evidence>
<dbReference type="GO" id="GO:0005737">
    <property type="term" value="C:cytoplasm"/>
    <property type="evidence" value="ECO:0007669"/>
    <property type="project" value="TreeGrafter"/>
</dbReference>
<dbReference type="Proteomes" id="UP000746747">
    <property type="component" value="Unassembled WGS sequence"/>
</dbReference>
<evidence type="ECO:0000256" key="7">
    <source>
        <dbReference type="SAM" id="Phobius"/>
    </source>
</evidence>
<dbReference type="Pfam" id="PF01130">
    <property type="entry name" value="CD36"/>
    <property type="match status" value="1"/>
</dbReference>
<comment type="similarity">
    <text evidence="2">Belongs to the CD36 family.</text>
</comment>
<evidence type="ECO:0000256" key="6">
    <source>
        <dbReference type="ARBA" id="ARBA00023180"/>
    </source>
</evidence>